<dbReference type="EMBL" id="PYDT01000009">
    <property type="protein sequence ID" value="THU51830.1"/>
    <property type="molecule type" value="Genomic_DNA"/>
</dbReference>
<name>A0A4S8ISX6_MUSBA</name>
<sequence length="135" mass="14541">MHVERSGGRHSVTSSTPWAFHSFPQQHGSLQLPTLLLLFLPVAPPLRPPVHPPPRRSSTPLRHHTPPRLLHHPIRPRIQPRPETIPRGLPSLVGSLPPSSSSLASLRRIVGSGASSGSLSYSTSSSLAAIDLPKP</sequence>
<dbReference type="AlphaFoldDB" id="A0A4S8ISX6"/>
<reference evidence="2 3" key="1">
    <citation type="journal article" date="2019" name="Nat. Plants">
        <title>Genome sequencing of Musa balbisiana reveals subgenome evolution and function divergence in polyploid bananas.</title>
        <authorList>
            <person name="Yao X."/>
        </authorList>
    </citation>
    <scope>NUCLEOTIDE SEQUENCE [LARGE SCALE GENOMIC DNA]</scope>
    <source>
        <strain evidence="3">cv. DH-PKW</strain>
        <tissue evidence="2">Leaves</tissue>
    </source>
</reference>
<protein>
    <submittedName>
        <fullName evidence="2">Uncharacterized protein</fullName>
    </submittedName>
</protein>
<comment type="caution">
    <text evidence="2">The sequence shown here is derived from an EMBL/GenBank/DDBJ whole genome shotgun (WGS) entry which is preliminary data.</text>
</comment>
<gene>
    <name evidence="2" type="ORF">C4D60_Mb06t35180</name>
</gene>
<feature type="compositionally biased region" description="Low complexity" evidence="1">
    <location>
        <begin position="81"/>
        <end position="129"/>
    </location>
</feature>
<evidence type="ECO:0000313" key="3">
    <source>
        <dbReference type="Proteomes" id="UP000317650"/>
    </source>
</evidence>
<evidence type="ECO:0000256" key="1">
    <source>
        <dbReference type="SAM" id="MobiDB-lite"/>
    </source>
</evidence>
<feature type="region of interest" description="Disordered" evidence="1">
    <location>
        <begin position="46"/>
        <end position="135"/>
    </location>
</feature>
<keyword evidence="3" id="KW-1185">Reference proteome</keyword>
<feature type="compositionally biased region" description="Basic residues" evidence="1">
    <location>
        <begin position="61"/>
        <end position="75"/>
    </location>
</feature>
<evidence type="ECO:0000313" key="2">
    <source>
        <dbReference type="EMBL" id="THU51830.1"/>
    </source>
</evidence>
<proteinExistence type="predicted"/>
<accession>A0A4S8ISX6</accession>
<dbReference type="Proteomes" id="UP000317650">
    <property type="component" value="Chromosome 6"/>
</dbReference>
<organism evidence="2 3">
    <name type="scientific">Musa balbisiana</name>
    <name type="common">Banana</name>
    <dbReference type="NCBI Taxonomy" id="52838"/>
    <lineage>
        <taxon>Eukaryota</taxon>
        <taxon>Viridiplantae</taxon>
        <taxon>Streptophyta</taxon>
        <taxon>Embryophyta</taxon>
        <taxon>Tracheophyta</taxon>
        <taxon>Spermatophyta</taxon>
        <taxon>Magnoliopsida</taxon>
        <taxon>Liliopsida</taxon>
        <taxon>Zingiberales</taxon>
        <taxon>Musaceae</taxon>
        <taxon>Musa</taxon>
    </lineage>
</organism>